<evidence type="ECO:0000313" key="2">
    <source>
        <dbReference type="EMBL" id="KAK9518249.1"/>
    </source>
</evidence>
<evidence type="ECO:0000313" key="3">
    <source>
        <dbReference type="Proteomes" id="UP001488805"/>
    </source>
</evidence>
<dbReference type="AlphaFoldDB" id="A0AAW1E720"/>
<dbReference type="EMBL" id="JBCEZU010000538">
    <property type="protein sequence ID" value="KAK9518249.1"/>
    <property type="molecule type" value="Genomic_DNA"/>
</dbReference>
<keyword evidence="3" id="KW-1185">Reference proteome</keyword>
<reference evidence="2 3" key="1">
    <citation type="journal article" date="2024" name="Genome Biol. Evol.">
        <title>Chromosome-level genome assembly of the viviparous eelpout Zoarces viviparus.</title>
        <authorList>
            <person name="Fuhrmann N."/>
            <person name="Brasseur M.V."/>
            <person name="Bakowski C.E."/>
            <person name="Podsiadlowski L."/>
            <person name="Prost S."/>
            <person name="Krehenwinkel H."/>
            <person name="Mayer C."/>
        </authorList>
    </citation>
    <scope>NUCLEOTIDE SEQUENCE [LARGE SCALE GENOMIC DNA]</scope>
    <source>
        <strain evidence="2">NO-MEL_2022_Ind0_liver</strain>
    </source>
</reference>
<feature type="region of interest" description="Disordered" evidence="1">
    <location>
        <begin position="1"/>
        <end position="88"/>
    </location>
</feature>
<dbReference type="Proteomes" id="UP001488805">
    <property type="component" value="Unassembled WGS sequence"/>
</dbReference>
<evidence type="ECO:0000256" key="1">
    <source>
        <dbReference type="SAM" id="MobiDB-lite"/>
    </source>
</evidence>
<sequence length="88" mass="9804">MYPLSEMEHQVAGSGQEAFEDDPWSPRWDGLYHRSGQRWQGGEPGGPREPADQADLLWARRRAESAGAQPRCSQSYHCSDSQSQLAAS</sequence>
<proteinExistence type="predicted"/>
<gene>
    <name evidence="2" type="ORF">VZT92_023561</name>
</gene>
<comment type="caution">
    <text evidence="2">The sequence shown here is derived from an EMBL/GenBank/DDBJ whole genome shotgun (WGS) entry which is preliminary data.</text>
</comment>
<organism evidence="2 3">
    <name type="scientific">Zoarces viviparus</name>
    <name type="common">Viviparous eelpout</name>
    <name type="synonym">Blennius viviparus</name>
    <dbReference type="NCBI Taxonomy" id="48416"/>
    <lineage>
        <taxon>Eukaryota</taxon>
        <taxon>Metazoa</taxon>
        <taxon>Chordata</taxon>
        <taxon>Craniata</taxon>
        <taxon>Vertebrata</taxon>
        <taxon>Euteleostomi</taxon>
        <taxon>Actinopterygii</taxon>
        <taxon>Neopterygii</taxon>
        <taxon>Teleostei</taxon>
        <taxon>Neoteleostei</taxon>
        <taxon>Acanthomorphata</taxon>
        <taxon>Eupercaria</taxon>
        <taxon>Perciformes</taxon>
        <taxon>Cottioidei</taxon>
        <taxon>Zoarcales</taxon>
        <taxon>Zoarcidae</taxon>
        <taxon>Zoarcinae</taxon>
        <taxon>Zoarces</taxon>
    </lineage>
</organism>
<name>A0AAW1E720_ZOAVI</name>
<feature type="compositionally biased region" description="Polar residues" evidence="1">
    <location>
        <begin position="71"/>
        <end position="88"/>
    </location>
</feature>
<protein>
    <submittedName>
        <fullName evidence="2">Uncharacterized protein</fullName>
    </submittedName>
</protein>
<accession>A0AAW1E720</accession>